<protein>
    <recommendedName>
        <fullName evidence="1">NAD(P)-binding domain-containing protein</fullName>
    </recommendedName>
</protein>
<dbReference type="PANTHER" id="PTHR15020">
    <property type="entry name" value="FLAVIN REDUCTASE-RELATED"/>
    <property type="match status" value="1"/>
</dbReference>
<dbReference type="Pfam" id="PF13460">
    <property type="entry name" value="NAD_binding_10"/>
    <property type="match status" value="1"/>
</dbReference>
<accession>A0A7S3LSC9</accession>
<dbReference type="AlphaFoldDB" id="A0A7S3LSC9"/>
<organism evidence="2">
    <name type="scientific">Aplanochytrium stocchinoi</name>
    <dbReference type="NCBI Taxonomy" id="215587"/>
    <lineage>
        <taxon>Eukaryota</taxon>
        <taxon>Sar</taxon>
        <taxon>Stramenopiles</taxon>
        <taxon>Bigyra</taxon>
        <taxon>Labyrinthulomycetes</taxon>
        <taxon>Thraustochytrida</taxon>
        <taxon>Thraustochytriidae</taxon>
        <taxon>Aplanochytrium</taxon>
    </lineage>
</organism>
<name>A0A7S3LSC9_9STRA</name>
<dbReference type="SUPFAM" id="SSF51735">
    <property type="entry name" value="NAD(P)-binding Rossmann-fold domains"/>
    <property type="match status" value="1"/>
</dbReference>
<feature type="domain" description="NAD(P)-binding" evidence="1">
    <location>
        <begin position="12"/>
        <end position="197"/>
    </location>
</feature>
<proteinExistence type="predicted"/>
<dbReference type="PANTHER" id="PTHR15020:SF11">
    <property type="entry name" value="OS06G0360300 PROTEIN"/>
    <property type="match status" value="1"/>
</dbReference>
<dbReference type="EMBL" id="HBIN01013281">
    <property type="protein sequence ID" value="CAE0439866.1"/>
    <property type="molecule type" value="Transcribed_RNA"/>
</dbReference>
<sequence>MASSSKIFVIIGAKGGLGAEIVKRLAEKSPDEVSEIRCLVRNPSAVPSDLLPTQDERVKVMHGDATKASTLKKPFKDAQAVFFAAQGQKYKGICEVDRDSCQIVADVALEQGVPRVLLVSSMLTDPRNRFALTRMILNSPIITGFSGFCHRKGMMDLKFQGENLLRQSGQPYTIVRPGHLINGKLGQAQILAGQTDFFSWRCEIYTG</sequence>
<evidence type="ECO:0000313" key="2">
    <source>
        <dbReference type="EMBL" id="CAE0439866.1"/>
    </source>
</evidence>
<evidence type="ECO:0000259" key="1">
    <source>
        <dbReference type="Pfam" id="PF13460"/>
    </source>
</evidence>
<dbReference type="Gene3D" id="3.40.50.720">
    <property type="entry name" value="NAD(P)-binding Rossmann-like Domain"/>
    <property type="match status" value="1"/>
</dbReference>
<gene>
    <name evidence="2" type="ORF">ASTO00021_LOCUS10029</name>
</gene>
<dbReference type="InterPro" id="IPR016040">
    <property type="entry name" value="NAD(P)-bd_dom"/>
</dbReference>
<dbReference type="InterPro" id="IPR036291">
    <property type="entry name" value="NAD(P)-bd_dom_sf"/>
</dbReference>
<reference evidence="2" key="1">
    <citation type="submission" date="2021-01" db="EMBL/GenBank/DDBJ databases">
        <authorList>
            <person name="Corre E."/>
            <person name="Pelletier E."/>
            <person name="Niang G."/>
            <person name="Scheremetjew M."/>
            <person name="Finn R."/>
            <person name="Kale V."/>
            <person name="Holt S."/>
            <person name="Cochrane G."/>
            <person name="Meng A."/>
            <person name="Brown T."/>
            <person name="Cohen L."/>
        </authorList>
    </citation>
    <scope>NUCLEOTIDE SEQUENCE</scope>
    <source>
        <strain evidence="2">GSBS06</strain>
    </source>
</reference>